<dbReference type="Proteomes" id="UP000011612">
    <property type="component" value="Unassembled WGS sequence"/>
</dbReference>
<evidence type="ECO:0000313" key="3">
    <source>
        <dbReference type="EMBL" id="ELZ81724.1"/>
    </source>
</evidence>
<dbReference type="SUPFAM" id="SSF53756">
    <property type="entry name" value="UDP-Glycosyltransferase/glycogen phosphorylase"/>
    <property type="match status" value="1"/>
</dbReference>
<accession>M0HF56</accession>
<dbReference type="InterPro" id="IPR001296">
    <property type="entry name" value="Glyco_trans_1"/>
</dbReference>
<keyword evidence="1 3" id="KW-0808">Transferase</keyword>
<proteinExistence type="predicted"/>
<evidence type="ECO:0000313" key="4">
    <source>
        <dbReference type="Proteomes" id="UP000011612"/>
    </source>
</evidence>
<dbReference type="Pfam" id="PF00534">
    <property type="entry name" value="Glycos_transf_1"/>
    <property type="match status" value="1"/>
</dbReference>
<dbReference type="PANTHER" id="PTHR46401:SF2">
    <property type="entry name" value="GLYCOSYLTRANSFERASE WBBK-RELATED"/>
    <property type="match status" value="1"/>
</dbReference>
<dbReference type="Gene3D" id="3.40.50.2000">
    <property type="entry name" value="Glycogen Phosphorylase B"/>
    <property type="match status" value="2"/>
</dbReference>
<gene>
    <name evidence="3" type="ORF">C453_16949</name>
</gene>
<dbReference type="EMBL" id="AOLK01000023">
    <property type="protein sequence ID" value="ELZ81724.1"/>
    <property type="molecule type" value="Genomic_DNA"/>
</dbReference>
<comment type="caution">
    <text evidence="3">The sequence shown here is derived from an EMBL/GenBank/DDBJ whole genome shotgun (WGS) entry which is preliminary data.</text>
</comment>
<dbReference type="AlphaFoldDB" id="M0HF56"/>
<dbReference type="CDD" id="cd03794">
    <property type="entry name" value="GT4_WbuB-like"/>
    <property type="match status" value="1"/>
</dbReference>
<feature type="domain" description="Glycosyl transferase family 1" evidence="2">
    <location>
        <begin position="87"/>
        <end position="248"/>
    </location>
</feature>
<dbReference type="PANTHER" id="PTHR46401">
    <property type="entry name" value="GLYCOSYLTRANSFERASE WBBK-RELATED"/>
    <property type="match status" value="1"/>
</dbReference>
<keyword evidence="4" id="KW-1185">Reference proteome</keyword>
<reference evidence="3 4" key="1">
    <citation type="journal article" date="2014" name="PLoS Genet.">
        <title>Phylogenetically driven sequencing of extremely halophilic archaea reveals strategies for static and dynamic osmo-response.</title>
        <authorList>
            <person name="Becker E.A."/>
            <person name="Seitzer P.M."/>
            <person name="Tritt A."/>
            <person name="Larsen D."/>
            <person name="Krusor M."/>
            <person name="Yao A.I."/>
            <person name="Wu D."/>
            <person name="Madern D."/>
            <person name="Eisen J.A."/>
            <person name="Darling A.E."/>
            <person name="Facciotti M.T."/>
        </authorList>
    </citation>
    <scope>NUCLEOTIDE SEQUENCE [LARGE SCALE GENOMIC DNA]</scope>
    <source>
        <strain evidence="3 4">ATCC BAA-1513</strain>
    </source>
</reference>
<protein>
    <submittedName>
        <fullName evidence="3">Glycosyltransferase</fullName>
    </submittedName>
</protein>
<dbReference type="STRING" id="1230453.C453_16949"/>
<sequence length="273" mass="31051">MGRRWVVDIFDLWLDNAADLGYVDEDSLQYRFVNMLEYSSMHISDKIFVITETMCEFYLEKYPEVHEEKIEIIPFGVNTELFSPDTNTTNNGSDIIYTGNLGTGQAFIPFLEAFAELDLNLTLSIVGDGERREELEKLVESLDIEDRVTFVGLVPREEIPERLSSAKVSLVPLKTEHSLDYARPNKMLEAMAVGTSYIASSVKEITKISEQRNTGVATCNERLTIKDAMETLIQNPELREEMGENGIKVINEEHDWEVIGQRATNSISKLVRE</sequence>
<dbReference type="GO" id="GO:0016757">
    <property type="term" value="F:glycosyltransferase activity"/>
    <property type="evidence" value="ECO:0007669"/>
    <property type="project" value="InterPro"/>
</dbReference>
<evidence type="ECO:0000259" key="2">
    <source>
        <dbReference type="Pfam" id="PF00534"/>
    </source>
</evidence>
<name>M0HF56_HALEO</name>
<evidence type="ECO:0000256" key="1">
    <source>
        <dbReference type="ARBA" id="ARBA00022679"/>
    </source>
</evidence>
<organism evidence="3 4">
    <name type="scientific">Haloferax elongans ATCC BAA-1513</name>
    <dbReference type="NCBI Taxonomy" id="1230453"/>
    <lineage>
        <taxon>Archaea</taxon>
        <taxon>Methanobacteriati</taxon>
        <taxon>Methanobacteriota</taxon>
        <taxon>Stenosarchaea group</taxon>
        <taxon>Halobacteria</taxon>
        <taxon>Halobacteriales</taxon>
        <taxon>Haloferacaceae</taxon>
        <taxon>Haloferax</taxon>
    </lineage>
</organism>
<dbReference type="PATRIC" id="fig|1230453.4.peg.3380"/>